<dbReference type="AlphaFoldDB" id="A0A1R2B603"/>
<organism evidence="4 5">
    <name type="scientific">Stentor coeruleus</name>
    <dbReference type="NCBI Taxonomy" id="5963"/>
    <lineage>
        <taxon>Eukaryota</taxon>
        <taxon>Sar</taxon>
        <taxon>Alveolata</taxon>
        <taxon>Ciliophora</taxon>
        <taxon>Postciliodesmatophora</taxon>
        <taxon>Heterotrichea</taxon>
        <taxon>Heterotrichida</taxon>
        <taxon>Stentoridae</taxon>
        <taxon>Stentor</taxon>
    </lineage>
</organism>
<keyword evidence="2" id="KW-0677">Repeat</keyword>
<dbReference type="OrthoDB" id="10027872at2759"/>
<evidence type="ECO:0000256" key="2">
    <source>
        <dbReference type="ARBA" id="ARBA00022737"/>
    </source>
</evidence>
<dbReference type="PANTHER" id="PTHR24412">
    <property type="entry name" value="KELCH PROTEIN"/>
    <property type="match status" value="1"/>
</dbReference>
<feature type="region of interest" description="Disordered" evidence="3">
    <location>
        <begin position="1"/>
        <end position="52"/>
    </location>
</feature>
<dbReference type="SUPFAM" id="SSF117281">
    <property type="entry name" value="Kelch motif"/>
    <property type="match status" value="1"/>
</dbReference>
<dbReference type="PANTHER" id="PTHR24412:SF489">
    <property type="entry name" value="RING FINGER DOMAIN AND KELCH REPEAT-CONTAINING PROTEIN DDB_G0271372"/>
    <property type="match status" value="1"/>
</dbReference>
<feature type="compositionally biased region" description="Basic and acidic residues" evidence="3">
    <location>
        <begin position="9"/>
        <end position="26"/>
    </location>
</feature>
<evidence type="ECO:0000256" key="3">
    <source>
        <dbReference type="SAM" id="MobiDB-lite"/>
    </source>
</evidence>
<keyword evidence="5" id="KW-1185">Reference proteome</keyword>
<dbReference type="EMBL" id="MPUH01000922">
    <property type="protein sequence ID" value="OMJ72187.1"/>
    <property type="molecule type" value="Genomic_DNA"/>
</dbReference>
<keyword evidence="1" id="KW-0880">Kelch repeat</keyword>
<dbReference type="Gene3D" id="2.120.10.80">
    <property type="entry name" value="Kelch-type beta propeller"/>
    <property type="match status" value="1"/>
</dbReference>
<accession>A0A1R2B603</accession>
<protein>
    <submittedName>
        <fullName evidence="4">Uncharacterized protein</fullName>
    </submittedName>
</protein>
<reference evidence="4 5" key="1">
    <citation type="submission" date="2016-11" db="EMBL/GenBank/DDBJ databases">
        <title>The macronuclear genome of Stentor coeruleus: a giant cell with tiny introns.</title>
        <authorList>
            <person name="Slabodnick M."/>
            <person name="Ruby J.G."/>
            <person name="Reiff S.B."/>
            <person name="Swart E.C."/>
            <person name="Gosai S."/>
            <person name="Prabakaran S."/>
            <person name="Witkowska E."/>
            <person name="Larue G.E."/>
            <person name="Fisher S."/>
            <person name="Freeman R.M."/>
            <person name="Gunawardena J."/>
            <person name="Chu W."/>
            <person name="Stover N.A."/>
            <person name="Gregory B.D."/>
            <person name="Nowacki M."/>
            <person name="Derisi J."/>
            <person name="Roy S.W."/>
            <person name="Marshall W.F."/>
            <person name="Sood P."/>
        </authorList>
    </citation>
    <scope>NUCLEOTIDE SEQUENCE [LARGE SCALE GENOMIC DNA]</scope>
    <source>
        <strain evidence="4">WM001</strain>
    </source>
</reference>
<feature type="compositionally biased region" description="Basic and acidic residues" evidence="3">
    <location>
        <begin position="32"/>
        <end position="52"/>
    </location>
</feature>
<dbReference type="Proteomes" id="UP000187209">
    <property type="component" value="Unassembled WGS sequence"/>
</dbReference>
<name>A0A1R2B603_9CILI</name>
<proteinExistence type="predicted"/>
<sequence>MAEPSELILETHSEVKKHEDPHPIEHEEPEISDDKIHHKHEEEKQPEHAKVEPTIEENVKEGTFESGINGIYHRALAGSEEIIKSHEFLQPLHSQIKKNGKFHETFLSNYNTIAAEFTKNNTLKFTNGEIENLKFDWKSRSMQVSDDNILITGGAEDSTQVLIINSKTFSISELPRLNTPRELHTMTWIDFSPAVIGGCCKEGGALDSVEVFGKDSWYAKASIKRKRYGLSACTSGNKTWVFGGADCRNSAVLEIEVYENFMWTEINTKMPRGLVGIGAFKVSNEIWMMGGFNCDGKNSEEVFVFDVENEKLFNKKPLGLETSFSQNLWVLDGEYANGFGFRGQEVRYRLE</sequence>
<evidence type="ECO:0000256" key="1">
    <source>
        <dbReference type="ARBA" id="ARBA00022441"/>
    </source>
</evidence>
<evidence type="ECO:0000313" key="5">
    <source>
        <dbReference type="Proteomes" id="UP000187209"/>
    </source>
</evidence>
<dbReference type="InterPro" id="IPR015915">
    <property type="entry name" value="Kelch-typ_b-propeller"/>
</dbReference>
<evidence type="ECO:0000313" key="4">
    <source>
        <dbReference type="EMBL" id="OMJ72187.1"/>
    </source>
</evidence>
<comment type="caution">
    <text evidence="4">The sequence shown here is derived from an EMBL/GenBank/DDBJ whole genome shotgun (WGS) entry which is preliminary data.</text>
</comment>
<gene>
    <name evidence="4" type="ORF">SteCoe_29419</name>
</gene>